<proteinExistence type="predicted"/>
<evidence type="ECO:0000256" key="1">
    <source>
        <dbReference type="SAM" id="Phobius"/>
    </source>
</evidence>
<gene>
    <name evidence="2" type="ORF">KB893_01180</name>
    <name evidence="3" type="ORF">KB893_013400</name>
</gene>
<protein>
    <recommendedName>
        <fullName evidence="5">DUF2721 domain-containing protein</fullName>
    </recommendedName>
</protein>
<evidence type="ECO:0008006" key="5">
    <source>
        <dbReference type="Google" id="ProtNLM"/>
    </source>
</evidence>
<evidence type="ECO:0000313" key="4">
    <source>
        <dbReference type="Proteomes" id="UP000675747"/>
    </source>
</evidence>
<sequence>MSALLQNASLPLSFIAGPAILANACAILQNGVALRHSLAVAQWRELSAWRSTTDPRLPALYADPVQVLVIARRRLRLQLRQTEMLLVAACLFGLTSLIAVVGSSGALSGDGPVIAAFVVALLTTGGLGLALMVAVSACFVVESLCARRMIRLHAMLDAPLDGAAPLP</sequence>
<keyword evidence="1" id="KW-0812">Transmembrane</keyword>
<accession>A0A8J7VQT5</accession>
<dbReference type="Proteomes" id="UP000675747">
    <property type="component" value="Unassembled WGS sequence"/>
</dbReference>
<keyword evidence="1" id="KW-0472">Membrane</keyword>
<organism evidence="2">
    <name type="scientific">Coralloluteibacterium stylophorae</name>
    <dbReference type="NCBI Taxonomy" id="1776034"/>
    <lineage>
        <taxon>Bacteria</taxon>
        <taxon>Pseudomonadati</taxon>
        <taxon>Pseudomonadota</taxon>
        <taxon>Gammaproteobacteria</taxon>
        <taxon>Lysobacterales</taxon>
        <taxon>Lysobacteraceae</taxon>
        <taxon>Coralloluteibacterium</taxon>
    </lineage>
</organism>
<reference evidence="3 4" key="1">
    <citation type="journal article" date="2021" name="Microbiol. Resour. Announc.">
        <title>Draft Genome Sequence of Coralloluteibacterium stylophorae LMG 29479T.</title>
        <authorList>
            <person name="Karlyshev A.V."/>
            <person name="Kudryashova E.B."/>
            <person name="Ariskina E.V."/>
            <person name="Conroy A.P."/>
            <person name="Abidueva E.Y."/>
        </authorList>
    </citation>
    <scope>NUCLEOTIDE SEQUENCE [LARGE SCALE GENOMIC DNA]</scope>
    <source>
        <strain evidence="3 4">LMG 29479</strain>
    </source>
</reference>
<reference evidence="2" key="2">
    <citation type="submission" date="2021-04" db="EMBL/GenBank/DDBJ databases">
        <authorList>
            <person name="Karlyshev A.V."/>
        </authorList>
    </citation>
    <scope>NUCLEOTIDE SEQUENCE</scope>
    <source>
        <strain evidence="2">LMG 29479</strain>
    </source>
</reference>
<evidence type="ECO:0000313" key="2">
    <source>
        <dbReference type="EMBL" id="MBR0561137.1"/>
    </source>
</evidence>
<dbReference type="EMBL" id="JAGQFT020000009">
    <property type="protein sequence ID" value="MBS7458130.1"/>
    <property type="molecule type" value="Genomic_DNA"/>
</dbReference>
<dbReference type="RefSeq" id="WP_211925103.1">
    <property type="nucleotide sequence ID" value="NZ_JAGQFT020000009.1"/>
</dbReference>
<dbReference type="EMBL" id="JAGQFT010000003">
    <property type="protein sequence ID" value="MBR0561137.1"/>
    <property type="molecule type" value="Genomic_DNA"/>
</dbReference>
<feature type="transmembrane region" description="Helical" evidence="1">
    <location>
        <begin position="113"/>
        <end position="141"/>
    </location>
</feature>
<keyword evidence="4" id="KW-1185">Reference proteome</keyword>
<feature type="transmembrane region" description="Helical" evidence="1">
    <location>
        <begin position="12"/>
        <end position="34"/>
    </location>
</feature>
<keyword evidence="1" id="KW-1133">Transmembrane helix</keyword>
<evidence type="ECO:0000313" key="3">
    <source>
        <dbReference type="EMBL" id="MBS7458130.1"/>
    </source>
</evidence>
<dbReference type="AlphaFoldDB" id="A0A8J7VQT5"/>
<feature type="transmembrane region" description="Helical" evidence="1">
    <location>
        <begin position="84"/>
        <end position="107"/>
    </location>
</feature>
<name>A0A8J7VQT5_9GAMM</name>
<comment type="caution">
    <text evidence="2">The sequence shown here is derived from an EMBL/GenBank/DDBJ whole genome shotgun (WGS) entry which is preliminary data.</text>
</comment>